<evidence type="ECO:0000313" key="8">
    <source>
        <dbReference type="EMBL" id="VAW33833.1"/>
    </source>
</evidence>
<organism evidence="8">
    <name type="scientific">hydrothermal vent metagenome</name>
    <dbReference type="NCBI Taxonomy" id="652676"/>
    <lineage>
        <taxon>unclassified sequences</taxon>
        <taxon>metagenomes</taxon>
        <taxon>ecological metagenomes</taxon>
    </lineage>
</organism>
<dbReference type="PROSITE" id="PS00507">
    <property type="entry name" value="NI_HGENASE_L_1"/>
    <property type="match status" value="1"/>
</dbReference>
<dbReference type="PANTHER" id="PTHR42958">
    <property type="entry name" value="HYDROGENASE-2 LARGE CHAIN"/>
    <property type="match status" value="1"/>
</dbReference>
<dbReference type="InterPro" id="IPR050867">
    <property type="entry name" value="NiFe/NiFeSe_hydrgnase_LSU"/>
</dbReference>
<reference evidence="8" key="1">
    <citation type="submission" date="2018-06" db="EMBL/GenBank/DDBJ databases">
        <authorList>
            <person name="Zhirakovskaya E."/>
        </authorList>
    </citation>
    <scope>NUCLEOTIDE SEQUENCE</scope>
</reference>
<keyword evidence="7" id="KW-0560">Oxidoreductase</keyword>
<dbReference type="SUPFAM" id="SSF56762">
    <property type="entry name" value="HydB/Nqo4-like"/>
    <property type="match status" value="1"/>
</dbReference>
<comment type="similarity">
    <text evidence="3">Belongs to the [NiFe]/[NiFeSe] hydrogenase large subunit family.</text>
</comment>
<dbReference type="EMBL" id="UOEX01000066">
    <property type="protein sequence ID" value="VAW33833.1"/>
    <property type="molecule type" value="Genomic_DNA"/>
</dbReference>
<comment type="subunit">
    <text evidence="4">Heterodimer of a large and a small subunit.</text>
</comment>
<dbReference type="AlphaFoldDB" id="A0A3B0V0C5"/>
<dbReference type="InterPro" id="IPR001501">
    <property type="entry name" value="Ni-dep_hyd_lsu"/>
</dbReference>
<dbReference type="GO" id="GO:0016151">
    <property type="term" value="F:nickel cation binding"/>
    <property type="evidence" value="ECO:0007669"/>
    <property type="project" value="InterPro"/>
</dbReference>
<evidence type="ECO:0000256" key="5">
    <source>
        <dbReference type="ARBA" id="ARBA00022596"/>
    </source>
</evidence>
<comment type="cofactor">
    <cofactor evidence="1">
        <name>Ni(2+)</name>
        <dbReference type="ChEBI" id="CHEBI:49786"/>
    </cofactor>
</comment>
<evidence type="ECO:0000256" key="6">
    <source>
        <dbReference type="ARBA" id="ARBA00022723"/>
    </source>
</evidence>
<evidence type="ECO:0000256" key="1">
    <source>
        <dbReference type="ARBA" id="ARBA00001967"/>
    </source>
</evidence>
<keyword evidence="6" id="KW-0479">Metal-binding</keyword>
<dbReference type="InterPro" id="IPR018194">
    <property type="entry name" value="Ni-dep_hyd_lsu_Ni_BS"/>
</dbReference>
<sequence>MRVNIGPVTRLEGHLSIHTTVENNIITRAESVGEMFRGFEIILRGRDPLDAQQITQRICGVCPYAHAIASSYAQENAYNLPVPANGRILHNLIQGANHLYDYLLQFYQLSALDFVDVTAILHYSGNDADLVKLRNWVKRELASDKHFPAAPFLPRLSGKYINDDEINIGA</sequence>
<comment type="subcellular location">
    <subcellularLocation>
        <location evidence="2">Cell envelope</location>
    </subcellularLocation>
</comment>
<dbReference type="GO" id="GO:0030313">
    <property type="term" value="C:cell envelope"/>
    <property type="evidence" value="ECO:0007669"/>
    <property type="project" value="UniProtKB-SubCell"/>
</dbReference>
<proteinExistence type="inferred from homology"/>
<dbReference type="Pfam" id="PF00374">
    <property type="entry name" value="NiFeSe_Hases"/>
    <property type="match status" value="1"/>
</dbReference>
<feature type="non-terminal residue" evidence="8">
    <location>
        <position position="170"/>
    </location>
</feature>
<dbReference type="PANTHER" id="PTHR42958:SF2">
    <property type="entry name" value="UPTAKE HYDROGENASE LARGE SUBUNIT"/>
    <property type="match status" value="1"/>
</dbReference>
<dbReference type="Gene3D" id="1.10.645.10">
    <property type="entry name" value="Cytochrome-c3 Hydrogenase, chain B"/>
    <property type="match status" value="1"/>
</dbReference>
<keyword evidence="5" id="KW-0533">Nickel</keyword>
<evidence type="ECO:0000256" key="3">
    <source>
        <dbReference type="ARBA" id="ARBA00009292"/>
    </source>
</evidence>
<dbReference type="InterPro" id="IPR029014">
    <property type="entry name" value="NiFe-Hase_large"/>
</dbReference>
<evidence type="ECO:0000256" key="2">
    <source>
        <dbReference type="ARBA" id="ARBA00004196"/>
    </source>
</evidence>
<dbReference type="GO" id="GO:0008901">
    <property type="term" value="F:ferredoxin hydrogenase activity"/>
    <property type="evidence" value="ECO:0007669"/>
    <property type="project" value="InterPro"/>
</dbReference>
<protein>
    <submittedName>
        <fullName evidence="8">[Ni/Fe] hydrogenase, group 1, large subunit</fullName>
    </submittedName>
</protein>
<gene>
    <name evidence="8" type="ORF">MNBD_DELTA03-104</name>
</gene>
<evidence type="ECO:0000256" key="4">
    <source>
        <dbReference type="ARBA" id="ARBA00011771"/>
    </source>
</evidence>
<name>A0A3B0V0C5_9ZZZZ</name>
<evidence type="ECO:0000256" key="7">
    <source>
        <dbReference type="ARBA" id="ARBA00023002"/>
    </source>
</evidence>
<accession>A0A3B0V0C5</accession>